<comment type="caution">
    <text evidence="2">The sequence shown here is derived from an EMBL/GenBank/DDBJ whole genome shotgun (WGS) entry which is preliminary data.</text>
</comment>
<dbReference type="GO" id="GO:0016787">
    <property type="term" value="F:hydrolase activity"/>
    <property type="evidence" value="ECO:0007669"/>
    <property type="project" value="UniProtKB-KW"/>
</dbReference>
<keyword evidence="3" id="KW-1185">Reference proteome</keyword>
<dbReference type="RefSeq" id="WP_284327334.1">
    <property type="nucleotide sequence ID" value="NZ_BSUN01000001.1"/>
</dbReference>
<feature type="domain" description="SGNH hydrolase-type esterase" evidence="1">
    <location>
        <begin position="8"/>
        <end position="181"/>
    </location>
</feature>
<keyword evidence="2" id="KW-0378">Hydrolase</keyword>
<name>A0ABQ6IC44_9MICO</name>
<dbReference type="Pfam" id="PF13472">
    <property type="entry name" value="Lipase_GDSL_2"/>
    <property type="match status" value="1"/>
</dbReference>
<gene>
    <name evidence="2" type="ORF">GCM10025876_05120</name>
</gene>
<dbReference type="InterPro" id="IPR051532">
    <property type="entry name" value="Ester_Hydrolysis_Enzymes"/>
</dbReference>
<evidence type="ECO:0000313" key="3">
    <source>
        <dbReference type="Proteomes" id="UP001157125"/>
    </source>
</evidence>
<evidence type="ECO:0000313" key="2">
    <source>
        <dbReference type="EMBL" id="GMA34308.1"/>
    </source>
</evidence>
<dbReference type="PANTHER" id="PTHR30383">
    <property type="entry name" value="THIOESTERASE 1/PROTEASE 1/LYSOPHOSPHOLIPASE L1"/>
    <property type="match status" value="1"/>
</dbReference>
<accession>A0ABQ6IC44</accession>
<sequence>MTGPRVVAMGDSITLGVGDGIESQWGSVGWAALVATALGASAFTNLAANGVRARDLAAQVSRVERLRPDIVLLTVGGNDALRGDFDADEVETATRDALTALTSSPARVVVVTIDRIGLFDLLPRGIARAMARRAQAVNTALRRAAATTDVTVLDGSVIFAIEGAAAWHIDRIHPSPRGHRALASAAVASLAARWPRTAAIPAPARTPSRVARVWWLARHGAPWAAKRSRDLLPQVVRSVISEVRSPTASAPHTPTAGRP</sequence>
<organism evidence="2 3">
    <name type="scientific">Demequina litorisediminis</name>
    <dbReference type="NCBI Taxonomy" id="1849022"/>
    <lineage>
        <taxon>Bacteria</taxon>
        <taxon>Bacillati</taxon>
        <taxon>Actinomycetota</taxon>
        <taxon>Actinomycetes</taxon>
        <taxon>Micrococcales</taxon>
        <taxon>Demequinaceae</taxon>
        <taxon>Demequina</taxon>
    </lineage>
</organism>
<dbReference type="Gene3D" id="3.40.50.1110">
    <property type="entry name" value="SGNH hydrolase"/>
    <property type="match status" value="1"/>
</dbReference>
<reference evidence="3" key="1">
    <citation type="journal article" date="2019" name="Int. J. Syst. Evol. Microbiol.">
        <title>The Global Catalogue of Microorganisms (GCM) 10K type strain sequencing project: providing services to taxonomists for standard genome sequencing and annotation.</title>
        <authorList>
            <consortium name="The Broad Institute Genomics Platform"/>
            <consortium name="The Broad Institute Genome Sequencing Center for Infectious Disease"/>
            <person name="Wu L."/>
            <person name="Ma J."/>
        </authorList>
    </citation>
    <scope>NUCLEOTIDE SEQUENCE [LARGE SCALE GENOMIC DNA]</scope>
    <source>
        <strain evidence="3">NBRC 112299</strain>
    </source>
</reference>
<evidence type="ECO:0000259" key="1">
    <source>
        <dbReference type="Pfam" id="PF13472"/>
    </source>
</evidence>
<dbReference type="SUPFAM" id="SSF52266">
    <property type="entry name" value="SGNH hydrolase"/>
    <property type="match status" value="1"/>
</dbReference>
<dbReference type="PANTHER" id="PTHR30383:SF29">
    <property type="entry name" value="SGNH HYDROLASE-TYPE ESTERASE DOMAIN-CONTAINING PROTEIN"/>
    <property type="match status" value="1"/>
</dbReference>
<dbReference type="InterPro" id="IPR013830">
    <property type="entry name" value="SGNH_hydro"/>
</dbReference>
<protein>
    <submittedName>
        <fullName evidence="2">SGNH hydrolase</fullName>
    </submittedName>
</protein>
<dbReference type="CDD" id="cd01832">
    <property type="entry name" value="SGNH_hydrolase_like_1"/>
    <property type="match status" value="1"/>
</dbReference>
<dbReference type="Proteomes" id="UP001157125">
    <property type="component" value="Unassembled WGS sequence"/>
</dbReference>
<dbReference type="InterPro" id="IPR036514">
    <property type="entry name" value="SGNH_hydro_sf"/>
</dbReference>
<proteinExistence type="predicted"/>
<dbReference type="EMBL" id="BSUN01000001">
    <property type="protein sequence ID" value="GMA34308.1"/>
    <property type="molecule type" value="Genomic_DNA"/>
</dbReference>